<dbReference type="AlphaFoldDB" id="A0A921LQ19"/>
<protein>
    <recommendedName>
        <fullName evidence="1">Integrase catalytic domain-containing protein</fullName>
    </recommendedName>
</protein>
<name>A0A921LQ19_9ACTN</name>
<organism evidence="2 3">
    <name type="scientific">Collinsella ihumii</name>
    <dbReference type="NCBI Taxonomy" id="1720204"/>
    <lineage>
        <taxon>Bacteria</taxon>
        <taxon>Bacillati</taxon>
        <taxon>Actinomycetota</taxon>
        <taxon>Coriobacteriia</taxon>
        <taxon>Coriobacteriales</taxon>
        <taxon>Coriobacteriaceae</taxon>
        <taxon>Collinsella</taxon>
    </lineage>
</organism>
<reference evidence="2" key="2">
    <citation type="submission" date="2021-09" db="EMBL/GenBank/DDBJ databases">
        <authorList>
            <person name="Gilroy R."/>
        </authorList>
    </citation>
    <scope>NUCLEOTIDE SEQUENCE</scope>
    <source>
        <strain evidence="2">ChiGjej2B2-7701</strain>
    </source>
</reference>
<gene>
    <name evidence="2" type="ORF">K8U80_03810</name>
</gene>
<dbReference type="PANTHER" id="PTHR35004:SF7">
    <property type="entry name" value="INTEGRASE PROTEIN"/>
    <property type="match status" value="1"/>
</dbReference>
<sequence>MGRGPGAWSMHLAVDDATSEPLAGWFMPSECVRGYARMMARVAAAHGVPEAVYADRSTIFRSRKGGPTQFGLMMEGLGTRVLLASTPQAKGRVERAHQTVQLRLPTDIRRFGVAGYDELNEWFNGFYAPYIAGKFGYAPREPADRFSPPPADLSRVFRIREERRASGGVIAYGGSTWALVGALGEVRDPGPGEPVDVFTDAVTEDFYAEWRGTRLELVRVGERGRTGPVWIDDQKRMQAFLDDMGRRA</sequence>
<dbReference type="PANTHER" id="PTHR35004">
    <property type="entry name" value="TRANSPOSASE RV3428C-RELATED"/>
    <property type="match status" value="1"/>
</dbReference>
<dbReference type="GO" id="GO:0015074">
    <property type="term" value="P:DNA integration"/>
    <property type="evidence" value="ECO:0007669"/>
    <property type="project" value="InterPro"/>
</dbReference>
<dbReference type="InterPro" id="IPR036397">
    <property type="entry name" value="RNaseH_sf"/>
</dbReference>
<comment type="caution">
    <text evidence="2">The sequence shown here is derived from an EMBL/GenBank/DDBJ whole genome shotgun (WGS) entry which is preliminary data.</text>
</comment>
<dbReference type="Proteomes" id="UP000746751">
    <property type="component" value="Unassembled WGS sequence"/>
</dbReference>
<accession>A0A921LQ19</accession>
<dbReference type="EMBL" id="DYVF01000028">
    <property type="protein sequence ID" value="HJG30506.1"/>
    <property type="molecule type" value="Genomic_DNA"/>
</dbReference>
<dbReference type="PROSITE" id="PS50994">
    <property type="entry name" value="INTEGRASE"/>
    <property type="match status" value="1"/>
</dbReference>
<dbReference type="InterPro" id="IPR012337">
    <property type="entry name" value="RNaseH-like_sf"/>
</dbReference>
<dbReference type="SUPFAM" id="SSF53098">
    <property type="entry name" value="Ribonuclease H-like"/>
    <property type="match status" value="1"/>
</dbReference>
<dbReference type="InterPro" id="IPR001584">
    <property type="entry name" value="Integrase_cat-core"/>
</dbReference>
<proteinExistence type="predicted"/>
<evidence type="ECO:0000313" key="3">
    <source>
        <dbReference type="Proteomes" id="UP000746751"/>
    </source>
</evidence>
<reference evidence="2" key="1">
    <citation type="journal article" date="2021" name="PeerJ">
        <title>Extensive microbial diversity within the chicken gut microbiome revealed by metagenomics and culture.</title>
        <authorList>
            <person name="Gilroy R."/>
            <person name="Ravi A."/>
            <person name="Getino M."/>
            <person name="Pursley I."/>
            <person name="Horton D.L."/>
            <person name="Alikhan N.F."/>
            <person name="Baker D."/>
            <person name="Gharbi K."/>
            <person name="Hall N."/>
            <person name="Watson M."/>
            <person name="Adriaenssens E.M."/>
            <person name="Foster-Nyarko E."/>
            <person name="Jarju S."/>
            <person name="Secka A."/>
            <person name="Antonio M."/>
            <person name="Oren A."/>
            <person name="Chaudhuri R.R."/>
            <person name="La Ragione R."/>
            <person name="Hildebrand F."/>
            <person name="Pallen M.J."/>
        </authorList>
    </citation>
    <scope>NUCLEOTIDE SEQUENCE</scope>
    <source>
        <strain evidence="2">ChiGjej2B2-7701</strain>
    </source>
</reference>
<dbReference type="Gene3D" id="3.30.420.10">
    <property type="entry name" value="Ribonuclease H-like superfamily/Ribonuclease H"/>
    <property type="match status" value="1"/>
</dbReference>
<evidence type="ECO:0000313" key="2">
    <source>
        <dbReference type="EMBL" id="HJG30506.1"/>
    </source>
</evidence>
<evidence type="ECO:0000259" key="1">
    <source>
        <dbReference type="PROSITE" id="PS50994"/>
    </source>
</evidence>
<dbReference type="GO" id="GO:0003676">
    <property type="term" value="F:nucleic acid binding"/>
    <property type="evidence" value="ECO:0007669"/>
    <property type="project" value="InterPro"/>
</dbReference>
<feature type="domain" description="Integrase catalytic" evidence="1">
    <location>
        <begin position="1"/>
        <end position="150"/>
    </location>
</feature>